<feature type="disulfide bond" description="Redox-active" evidence="12">
    <location>
        <begin position="119"/>
        <end position="122"/>
    </location>
</feature>
<evidence type="ECO:0000256" key="12">
    <source>
        <dbReference type="PIRSR" id="PIRSR605792-51"/>
    </source>
</evidence>
<evidence type="ECO:0000313" key="16">
    <source>
        <dbReference type="EMBL" id="CBY06760.1"/>
    </source>
</evidence>
<evidence type="ECO:0000259" key="15">
    <source>
        <dbReference type="PROSITE" id="PS51352"/>
    </source>
</evidence>
<dbReference type="PANTHER" id="PTHR18929:SF210">
    <property type="entry name" value="PROTEIN DISULFIDE-ISOMERASE A4"/>
    <property type="match status" value="1"/>
</dbReference>
<dbReference type="PROSITE" id="PS00194">
    <property type="entry name" value="THIOREDOXIN_1"/>
    <property type="match status" value="2"/>
</dbReference>
<evidence type="ECO:0000256" key="14">
    <source>
        <dbReference type="RuleBase" id="RU361130"/>
    </source>
</evidence>
<sequence>MRHGAAIANNSSLNTKTLPPRWSSMIFELQKLILLTTSSEIIDELEVTEYPTLFSLRNGELILYNDARDLPTIKNHLLDMRNPKWKKPAERVVELTDENFEEFVNGEEFTVVEFYAPWCGHCKKLLPEYEAAAADLNKDGIKLAKIDANKYTEIGQQYGVTGYPTLKIFRRGKDSDYNGPRERNGIVLYVLDQVSPPSTELLSKKEYKKILEKGTKKGAGLGLIAFFTNPEDELIVNYADAANDLREDFTFHHVNGENVAAFGGKNGHLRLSQAGHLQSKYEQKFLDFDLNGKSADEIKNWVIEHTLPLVGAVTPATSKFYEHQFPRCLTFYSVDFSHQYIKNTQLWREKVLKIAIEFVKRSENVIFAVADEDQNKALLEKFNLHESAEELNFGCIGADKLFYPMEEFDEWDHDEISDFVKSVLKGKAKAFIKSEKIPKKQGNVVKVVGKTFKQIVEDESKNVLIEFYAPWCGHCKSLAPIYEELGKEFKDDDSVVIAKMDSIANDITSPEFIVEGFPTIYFKPAFGQPIKYDKGREIADFITFIEENKYGAEKKDEL</sequence>
<name>E4WSU3_OIKDI</name>
<comment type="catalytic activity">
    <reaction evidence="1 14">
        <text>Catalyzes the rearrangement of -S-S- bonds in proteins.</text>
        <dbReference type="EC" id="5.3.4.1"/>
    </reaction>
</comment>
<dbReference type="FunFam" id="3.40.30.10:FF:000017">
    <property type="entry name" value="Protein disulfide-isomerase A4"/>
    <property type="match status" value="1"/>
</dbReference>
<evidence type="ECO:0000256" key="13">
    <source>
        <dbReference type="RuleBase" id="RU004208"/>
    </source>
</evidence>
<evidence type="ECO:0000256" key="10">
    <source>
        <dbReference type="ARBA" id="ARBA00023235"/>
    </source>
</evidence>
<keyword evidence="10 14" id="KW-0413">Isomerase</keyword>
<protein>
    <recommendedName>
        <fullName evidence="5 14">Protein disulfide-isomerase</fullName>
        <ecNumber evidence="5 14">5.3.4.1</ecNumber>
    </recommendedName>
</protein>
<dbReference type="Proteomes" id="UP000001307">
    <property type="component" value="Unassembled WGS sequence"/>
</dbReference>
<evidence type="ECO:0000256" key="11">
    <source>
        <dbReference type="ARBA" id="ARBA00023284"/>
    </source>
</evidence>
<keyword evidence="6" id="KW-0732">Signal</keyword>
<dbReference type="InterPro" id="IPR005792">
    <property type="entry name" value="Prot_disulphide_isomerase"/>
</dbReference>
<dbReference type="SUPFAM" id="SSF52833">
    <property type="entry name" value="Thioredoxin-like"/>
    <property type="match status" value="5"/>
</dbReference>
<evidence type="ECO:0000256" key="5">
    <source>
        <dbReference type="ARBA" id="ARBA00012723"/>
    </source>
</evidence>
<reference evidence="16" key="1">
    <citation type="journal article" date="2010" name="Science">
        <title>Plasticity of animal genome architecture unmasked by rapid evolution of a pelagic tunicate.</title>
        <authorList>
            <person name="Denoeud F."/>
            <person name="Henriet S."/>
            <person name="Mungpakdee S."/>
            <person name="Aury J.M."/>
            <person name="Da Silva C."/>
            <person name="Brinkmann H."/>
            <person name="Mikhaleva J."/>
            <person name="Olsen L.C."/>
            <person name="Jubin C."/>
            <person name="Canestro C."/>
            <person name="Bouquet J.M."/>
            <person name="Danks G."/>
            <person name="Poulain J."/>
            <person name="Campsteijn C."/>
            <person name="Adamski M."/>
            <person name="Cross I."/>
            <person name="Yadetie F."/>
            <person name="Muffato M."/>
            <person name="Louis A."/>
            <person name="Butcher S."/>
            <person name="Tsagkogeorga G."/>
            <person name="Konrad A."/>
            <person name="Singh S."/>
            <person name="Jensen M.F."/>
            <person name="Cong E.H."/>
            <person name="Eikeseth-Otteraa H."/>
            <person name="Noel B."/>
            <person name="Anthouard V."/>
            <person name="Porcel B.M."/>
            <person name="Kachouri-Lafond R."/>
            <person name="Nishino A."/>
            <person name="Ugolini M."/>
            <person name="Chourrout P."/>
            <person name="Nishida H."/>
            <person name="Aasland R."/>
            <person name="Huzurbazar S."/>
            <person name="Westhof E."/>
            <person name="Delsuc F."/>
            <person name="Lehrach H."/>
            <person name="Reinhardt R."/>
            <person name="Weissenbach J."/>
            <person name="Roy S.W."/>
            <person name="Artiguenave F."/>
            <person name="Postlethwait J.H."/>
            <person name="Manak J.R."/>
            <person name="Thompson E.M."/>
            <person name="Jaillon O."/>
            <person name="Du Pasquier L."/>
            <person name="Boudinot P."/>
            <person name="Liberles D.A."/>
            <person name="Volff J.N."/>
            <person name="Philippe H."/>
            <person name="Lenhard B."/>
            <person name="Roest Crollius H."/>
            <person name="Wincker P."/>
            <person name="Chourrout D."/>
        </authorList>
    </citation>
    <scope>NUCLEOTIDE SEQUENCE [LARGE SCALE GENOMIC DNA]</scope>
</reference>
<comment type="subcellular location">
    <subcellularLocation>
        <location evidence="3">Endoplasmic reticulum lumen</location>
    </subcellularLocation>
    <subcellularLocation>
        <location evidence="2">Melanosome</location>
    </subcellularLocation>
</comment>
<dbReference type="NCBIfam" id="TIGR01126">
    <property type="entry name" value="pdi_dom"/>
    <property type="match status" value="2"/>
</dbReference>
<dbReference type="PANTHER" id="PTHR18929">
    <property type="entry name" value="PROTEIN DISULFIDE ISOMERASE"/>
    <property type="match status" value="1"/>
</dbReference>
<dbReference type="CDD" id="cd02995">
    <property type="entry name" value="PDI_a_PDI_a'_C"/>
    <property type="match status" value="1"/>
</dbReference>
<keyword evidence="17" id="KW-1185">Reference proteome</keyword>
<feature type="domain" description="Thioredoxin" evidence="15">
    <location>
        <begin position="81"/>
        <end position="196"/>
    </location>
</feature>
<organism evidence="16">
    <name type="scientific">Oikopleura dioica</name>
    <name type="common">Tunicate</name>
    <dbReference type="NCBI Taxonomy" id="34765"/>
    <lineage>
        <taxon>Eukaryota</taxon>
        <taxon>Metazoa</taxon>
        <taxon>Chordata</taxon>
        <taxon>Tunicata</taxon>
        <taxon>Appendicularia</taxon>
        <taxon>Copelata</taxon>
        <taxon>Oikopleuridae</taxon>
        <taxon>Oikopleura</taxon>
    </lineage>
</organism>
<keyword evidence="7" id="KW-0677">Repeat</keyword>
<dbReference type="InterPro" id="IPR036249">
    <property type="entry name" value="Thioredoxin-like_sf"/>
</dbReference>
<keyword evidence="8" id="KW-0256">Endoplasmic reticulum</keyword>
<dbReference type="GO" id="GO:0006457">
    <property type="term" value="P:protein folding"/>
    <property type="evidence" value="ECO:0007669"/>
    <property type="project" value="TreeGrafter"/>
</dbReference>
<gene>
    <name evidence="16" type="ORF">GSOID_T00005822001</name>
</gene>
<dbReference type="GO" id="GO:0009986">
    <property type="term" value="C:cell surface"/>
    <property type="evidence" value="ECO:0007669"/>
    <property type="project" value="TreeGrafter"/>
</dbReference>
<dbReference type="Gene3D" id="3.40.30.10">
    <property type="entry name" value="Glutaredoxin"/>
    <property type="match status" value="4"/>
</dbReference>
<feature type="domain" description="Thioredoxin" evidence="15">
    <location>
        <begin position="422"/>
        <end position="550"/>
    </location>
</feature>
<dbReference type="InterPro" id="IPR013766">
    <property type="entry name" value="Thioredoxin_domain"/>
</dbReference>
<evidence type="ECO:0000256" key="4">
    <source>
        <dbReference type="ARBA" id="ARBA00006347"/>
    </source>
</evidence>
<evidence type="ECO:0000256" key="7">
    <source>
        <dbReference type="ARBA" id="ARBA00022737"/>
    </source>
</evidence>
<feature type="disulfide bond" description="Redox-active" evidence="12">
    <location>
        <begin position="472"/>
        <end position="475"/>
    </location>
</feature>
<dbReference type="OrthoDB" id="427280at2759"/>
<dbReference type="InterPro" id="IPR017937">
    <property type="entry name" value="Thioredoxin_CS"/>
</dbReference>
<keyword evidence="11 12" id="KW-0676">Redox-active center</keyword>
<evidence type="ECO:0000256" key="1">
    <source>
        <dbReference type="ARBA" id="ARBA00001182"/>
    </source>
</evidence>
<dbReference type="GO" id="GO:0003756">
    <property type="term" value="F:protein disulfide isomerase activity"/>
    <property type="evidence" value="ECO:0007669"/>
    <property type="project" value="UniProtKB-EC"/>
</dbReference>
<evidence type="ECO:0000256" key="8">
    <source>
        <dbReference type="ARBA" id="ARBA00022824"/>
    </source>
</evidence>
<accession>E4WSU3</accession>
<dbReference type="PROSITE" id="PS51352">
    <property type="entry name" value="THIOREDOXIN_2"/>
    <property type="match status" value="2"/>
</dbReference>
<dbReference type="PRINTS" id="PR00421">
    <property type="entry name" value="THIOREDOXIN"/>
</dbReference>
<dbReference type="CDD" id="cd02961">
    <property type="entry name" value="PDI_a_family"/>
    <property type="match status" value="1"/>
</dbReference>
<evidence type="ECO:0000256" key="9">
    <source>
        <dbReference type="ARBA" id="ARBA00023157"/>
    </source>
</evidence>
<evidence type="ECO:0000256" key="6">
    <source>
        <dbReference type="ARBA" id="ARBA00022729"/>
    </source>
</evidence>
<evidence type="ECO:0000313" key="17">
    <source>
        <dbReference type="Proteomes" id="UP000001307"/>
    </source>
</evidence>
<keyword evidence="9 12" id="KW-1015">Disulfide bond</keyword>
<evidence type="ECO:0000256" key="3">
    <source>
        <dbReference type="ARBA" id="ARBA00004319"/>
    </source>
</evidence>
<evidence type="ECO:0000256" key="2">
    <source>
        <dbReference type="ARBA" id="ARBA00004223"/>
    </source>
</evidence>
<proteinExistence type="inferred from homology"/>
<dbReference type="Pfam" id="PF13848">
    <property type="entry name" value="Thioredoxin_6"/>
    <property type="match status" value="1"/>
</dbReference>
<dbReference type="NCBIfam" id="TIGR01130">
    <property type="entry name" value="ER_PDI_fam"/>
    <property type="match status" value="1"/>
</dbReference>
<dbReference type="GO" id="GO:0034976">
    <property type="term" value="P:response to endoplasmic reticulum stress"/>
    <property type="evidence" value="ECO:0007669"/>
    <property type="project" value="TreeGrafter"/>
</dbReference>
<comment type="similarity">
    <text evidence="4 13">Belongs to the protein disulfide isomerase family.</text>
</comment>
<dbReference type="EMBL" id="FN653016">
    <property type="protein sequence ID" value="CBY06760.1"/>
    <property type="molecule type" value="Genomic_DNA"/>
</dbReference>
<dbReference type="FunCoup" id="E4WSU3">
    <property type="interactions" value="26"/>
</dbReference>
<dbReference type="GO" id="GO:0005788">
    <property type="term" value="C:endoplasmic reticulum lumen"/>
    <property type="evidence" value="ECO:0007669"/>
    <property type="project" value="UniProtKB-SubCell"/>
</dbReference>
<dbReference type="Pfam" id="PF00085">
    <property type="entry name" value="Thioredoxin"/>
    <property type="match status" value="2"/>
</dbReference>
<dbReference type="InParanoid" id="E4WSU3"/>
<dbReference type="InterPro" id="IPR005788">
    <property type="entry name" value="PDI_thioredoxin-like_dom"/>
</dbReference>
<dbReference type="AlphaFoldDB" id="E4WSU3"/>
<dbReference type="EC" id="5.3.4.1" evidence="5 14"/>